<dbReference type="PROSITE" id="PS00455">
    <property type="entry name" value="AMP_BINDING"/>
    <property type="match status" value="1"/>
</dbReference>
<dbReference type="GO" id="GO:0050218">
    <property type="term" value="F:propionate-CoA ligase activity"/>
    <property type="evidence" value="ECO:0007669"/>
    <property type="project" value="TreeGrafter"/>
</dbReference>
<dbReference type="FunFam" id="3.30.300.30:FF:000017">
    <property type="entry name" value="Acyl-CoA synthetase short-chain family member 3"/>
    <property type="match status" value="1"/>
</dbReference>
<dbReference type="FunFam" id="3.40.50.12780:FF:000011">
    <property type="entry name" value="Acetyl-coenzyme A synthetase 2-like, mitochondrial"/>
    <property type="match status" value="1"/>
</dbReference>
<dbReference type="InterPro" id="IPR032387">
    <property type="entry name" value="ACAS_N"/>
</dbReference>
<dbReference type="InterPro" id="IPR042099">
    <property type="entry name" value="ANL_N_sf"/>
</dbReference>
<evidence type="ECO:0000259" key="4">
    <source>
        <dbReference type="Pfam" id="PF16177"/>
    </source>
</evidence>
<dbReference type="Gene3D" id="3.30.300.30">
    <property type="match status" value="1"/>
</dbReference>
<evidence type="ECO:0000256" key="1">
    <source>
        <dbReference type="ARBA" id="ARBA00006432"/>
    </source>
</evidence>
<dbReference type="SUPFAM" id="SSF56801">
    <property type="entry name" value="Acetyl-CoA synthetase-like"/>
    <property type="match status" value="1"/>
</dbReference>
<proteinExistence type="inferred from homology"/>
<name>A0A4R7V920_9PSEU</name>
<dbReference type="NCBIfam" id="NF001208">
    <property type="entry name" value="PRK00174.1"/>
    <property type="match status" value="1"/>
</dbReference>
<evidence type="ECO:0000259" key="2">
    <source>
        <dbReference type="Pfam" id="PF00501"/>
    </source>
</evidence>
<dbReference type="Pfam" id="PF13193">
    <property type="entry name" value="AMP-binding_C"/>
    <property type="match status" value="1"/>
</dbReference>
<dbReference type="CDD" id="cd05967">
    <property type="entry name" value="PrpE"/>
    <property type="match status" value="1"/>
</dbReference>
<sequence length="630" mass="67895">MGSYQDSYRQSLADPEAFWLAAAESIDWVTPPTRALDDNTAPLYRWFPDGVLNTCHNALDRHVDGGRADQTALIYDSPVTGSKASFTYRELRDEVATFAGALRSLGVGHGDRVIIYMPMVPRAVVAMLACARLGAVHSVVFGGFAPKELASRIEDARPKVIVAASCGVEPTRVVEYKPIIDEALAATSHQPDRVVLLQREQAPATLGERDVDWDELVADATPAECVPVQATDPLYILYTSGTTGRPKGVVRDNGGHAVALAWSMPNIYDLHPGEVWWTASDVGWVVGHSYIVYAPLLTGSVTLLYEGKPVGTPDAGAFWRVVAEYGVKALFTAPTAFRAIKRVDPSAAELAKYDLSGFETLFLAGERLDPETYHWASEKLGVPVVDHWWQTETGWAICANPRGLDDLPIKAGSPSVAVPGYDVHVLDGDGNDMPRGGEGAIALKLPMPPGTLPTLWGDDDRYVESYLSRYPGYYLTGDGGYVDEDGYVYVMGRTDDVINVAGHRLSTGSMEAVLAAHPAVAECAVIGVADDVKGQLPRGFVVLKAGVEITEEALRAELVAAVRRDIGPVAAFRDVSVVDGLPKTRSGKILRRTMRGIANGRDEPVPSTIEDPAVLDAMRTVLRGGDRTSS</sequence>
<reference evidence="5 6" key="1">
    <citation type="submission" date="2019-03" db="EMBL/GenBank/DDBJ databases">
        <title>Genomic Encyclopedia of Archaeal and Bacterial Type Strains, Phase II (KMG-II): from individual species to whole genera.</title>
        <authorList>
            <person name="Goeker M."/>
        </authorList>
    </citation>
    <scope>NUCLEOTIDE SEQUENCE [LARGE SCALE GENOMIC DNA]</scope>
    <source>
        <strain evidence="5 6">DSM 45499</strain>
    </source>
</reference>
<dbReference type="Proteomes" id="UP000294927">
    <property type="component" value="Unassembled WGS sequence"/>
</dbReference>
<dbReference type="InterPro" id="IPR045851">
    <property type="entry name" value="AMP-bd_C_sf"/>
</dbReference>
<evidence type="ECO:0000259" key="3">
    <source>
        <dbReference type="Pfam" id="PF13193"/>
    </source>
</evidence>
<comment type="caution">
    <text evidence="5">The sequence shown here is derived from an EMBL/GenBank/DDBJ whole genome shotgun (WGS) entry which is preliminary data.</text>
</comment>
<dbReference type="GO" id="GO:0070013">
    <property type="term" value="C:intracellular organelle lumen"/>
    <property type="evidence" value="ECO:0007669"/>
    <property type="project" value="UniProtKB-ARBA"/>
</dbReference>
<dbReference type="EMBL" id="SOCP01000012">
    <property type="protein sequence ID" value="TDV45416.1"/>
    <property type="molecule type" value="Genomic_DNA"/>
</dbReference>
<dbReference type="InterPro" id="IPR025110">
    <property type="entry name" value="AMP-bd_C"/>
</dbReference>
<dbReference type="OrthoDB" id="9803968at2"/>
<evidence type="ECO:0000313" key="6">
    <source>
        <dbReference type="Proteomes" id="UP000294927"/>
    </source>
</evidence>
<dbReference type="InterPro" id="IPR020845">
    <property type="entry name" value="AMP-binding_CS"/>
</dbReference>
<feature type="domain" description="Acetyl-coenzyme A synthetase N-terminal" evidence="4">
    <location>
        <begin position="4"/>
        <end position="58"/>
    </location>
</feature>
<dbReference type="Pfam" id="PF16177">
    <property type="entry name" value="ACAS_N"/>
    <property type="match status" value="1"/>
</dbReference>
<dbReference type="RefSeq" id="WP_133906145.1">
    <property type="nucleotide sequence ID" value="NZ_SOCP01000012.1"/>
</dbReference>
<dbReference type="PANTHER" id="PTHR43347:SF3">
    <property type="entry name" value="ACYL-COA SYNTHETASE SHORT-CHAIN FAMILY MEMBER 3, MITOCHONDRIAL"/>
    <property type="match status" value="1"/>
</dbReference>
<accession>A0A4R7V920</accession>
<dbReference type="AlphaFoldDB" id="A0A4R7V920"/>
<feature type="domain" description="AMP-binding enzyme C-terminal" evidence="3">
    <location>
        <begin position="510"/>
        <end position="588"/>
    </location>
</feature>
<dbReference type="Pfam" id="PF00501">
    <property type="entry name" value="AMP-binding"/>
    <property type="match status" value="1"/>
</dbReference>
<dbReference type="PANTHER" id="PTHR43347">
    <property type="entry name" value="ACYL-COA SYNTHETASE"/>
    <property type="match status" value="1"/>
</dbReference>
<gene>
    <name evidence="5" type="ORF">CLV71_11282</name>
</gene>
<feature type="domain" description="AMP-dependent synthetase/ligase" evidence="2">
    <location>
        <begin position="67"/>
        <end position="444"/>
    </location>
</feature>
<dbReference type="Gene3D" id="3.40.50.12780">
    <property type="entry name" value="N-terminal domain of ligase-like"/>
    <property type="match status" value="1"/>
</dbReference>
<dbReference type="InterPro" id="IPR000873">
    <property type="entry name" value="AMP-dep_synth/lig_dom"/>
</dbReference>
<comment type="similarity">
    <text evidence="1">Belongs to the ATP-dependent AMP-binding enzyme family.</text>
</comment>
<keyword evidence="6" id="KW-1185">Reference proteome</keyword>
<organism evidence="5 6">
    <name type="scientific">Actinophytocola oryzae</name>
    <dbReference type="NCBI Taxonomy" id="502181"/>
    <lineage>
        <taxon>Bacteria</taxon>
        <taxon>Bacillati</taxon>
        <taxon>Actinomycetota</taxon>
        <taxon>Actinomycetes</taxon>
        <taxon>Pseudonocardiales</taxon>
        <taxon>Pseudonocardiaceae</taxon>
    </lineage>
</organism>
<protein>
    <submittedName>
        <fullName evidence="5">Propionyl-CoA synthetase</fullName>
    </submittedName>
</protein>
<evidence type="ECO:0000313" key="5">
    <source>
        <dbReference type="EMBL" id="TDV45416.1"/>
    </source>
</evidence>